<gene>
    <name evidence="2" type="ORF">DXU93_12420</name>
</gene>
<dbReference type="EMBL" id="QURB01000008">
    <property type="protein sequence ID" value="RFC53563.1"/>
    <property type="molecule type" value="Genomic_DNA"/>
</dbReference>
<reference evidence="2 3" key="1">
    <citation type="submission" date="2018-08" db="EMBL/GenBank/DDBJ databases">
        <title>The draft genome squence of Brumimicrobium sp. N62.</title>
        <authorList>
            <person name="Du Z.-J."/>
            <person name="Luo H.-R."/>
        </authorList>
    </citation>
    <scope>NUCLEOTIDE SEQUENCE [LARGE SCALE GENOMIC DNA]</scope>
    <source>
        <strain evidence="2 3">N62</strain>
    </source>
</reference>
<evidence type="ECO:0000313" key="2">
    <source>
        <dbReference type="EMBL" id="RFC53563.1"/>
    </source>
</evidence>
<evidence type="ECO:0000313" key="3">
    <source>
        <dbReference type="Proteomes" id="UP000257127"/>
    </source>
</evidence>
<dbReference type="PROSITE" id="PS51257">
    <property type="entry name" value="PROKAR_LIPOPROTEIN"/>
    <property type="match status" value="1"/>
</dbReference>
<sequence>MKNLFLTLSSVLLISCFSFAQNVEDLNLKNVLVVGQQDELSDQYTLEVGLLQLFNQYGIKSKASLNVVKQRGSDTTLVQDSIRKALEEEGFDTYLLVSIRGYNNRFRPSENIKSIKEELSAGHLYPLYRESAANVTFTFTFYRDMKPVHYEMIRTGTVGSKDAVMKKLLKKVEKRLKKDWM</sequence>
<feature type="signal peptide" evidence="1">
    <location>
        <begin position="1"/>
        <end position="20"/>
    </location>
</feature>
<organism evidence="2 3">
    <name type="scientific">Brumimicrobium aurantiacum</name>
    <dbReference type="NCBI Taxonomy" id="1737063"/>
    <lineage>
        <taxon>Bacteria</taxon>
        <taxon>Pseudomonadati</taxon>
        <taxon>Bacteroidota</taxon>
        <taxon>Flavobacteriia</taxon>
        <taxon>Flavobacteriales</taxon>
        <taxon>Crocinitomicaceae</taxon>
        <taxon>Brumimicrobium</taxon>
    </lineage>
</organism>
<keyword evidence="1" id="KW-0732">Signal</keyword>
<comment type="caution">
    <text evidence="2">The sequence shown here is derived from an EMBL/GenBank/DDBJ whole genome shotgun (WGS) entry which is preliminary data.</text>
</comment>
<dbReference type="Proteomes" id="UP000257127">
    <property type="component" value="Unassembled WGS sequence"/>
</dbReference>
<proteinExistence type="predicted"/>
<dbReference type="AlphaFoldDB" id="A0A3E1EVP7"/>
<dbReference type="RefSeq" id="WP_116881622.1">
    <property type="nucleotide sequence ID" value="NZ_QURB01000008.1"/>
</dbReference>
<protein>
    <recommendedName>
        <fullName evidence="4">DUF218 domain-containing protein</fullName>
    </recommendedName>
</protein>
<evidence type="ECO:0000256" key="1">
    <source>
        <dbReference type="SAM" id="SignalP"/>
    </source>
</evidence>
<name>A0A3E1EVP7_9FLAO</name>
<feature type="chain" id="PRO_5017692486" description="DUF218 domain-containing protein" evidence="1">
    <location>
        <begin position="21"/>
        <end position="181"/>
    </location>
</feature>
<keyword evidence="3" id="KW-1185">Reference proteome</keyword>
<dbReference type="OrthoDB" id="1467286at2"/>
<accession>A0A3E1EVP7</accession>
<evidence type="ECO:0008006" key="4">
    <source>
        <dbReference type="Google" id="ProtNLM"/>
    </source>
</evidence>